<protein>
    <recommendedName>
        <fullName evidence="6">Protein FAR1-RELATED SEQUENCE</fullName>
    </recommendedName>
</protein>
<dbReference type="EMBL" id="CM000880">
    <property type="protein sequence ID" value="KQK17193.1"/>
    <property type="molecule type" value="Genomic_DNA"/>
</dbReference>
<dbReference type="RefSeq" id="XP_014753620.1">
    <property type="nucleotide sequence ID" value="XM_014898134.2"/>
</dbReference>
<dbReference type="Pfam" id="PF10551">
    <property type="entry name" value="MULE"/>
    <property type="match status" value="1"/>
</dbReference>
<organism evidence="3">
    <name type="scientific">Brachypodium distachyon</name>
    <name type="common">Purple false brome</name>
    <name type="synonym">Trachynia distachya</name>
    <dbReference type="NCBI Taxonomy" id="15368"/>
    <lineage>
        <taxon>Eukaryota</taxon>
        <taxon>Viridiplantae</taxon>
        <taxon>Streptophyta</taxon>
        <taxon>Embryophyta</taxon>
        <taxon>Tracheophyta</taxon>
        <taxon>Spermatophyta</taxon>
        <taxon>Magnoliopsida</taxon>
        <taxon>Liliopsida</taxon>
        <taxon>Poales</taxon>
        <taxon>Poaceae</taxon>
        <taxon>BOP clade</taxon>
        <taxon>Pooideae</taxon>
        <taxon>Stipodae</taxon>
        <taxon>Brachypodieae</taxon>
        <taxon>Brachypodium</taxon>
    </lineage>
</organism>
<dbReference type="PANTHER" id="PTHR47482">
    <property type="entry name" value="OS11G0632001 PROTEIN"/>
    <property type="match status" value="1"/>
</dbReference>
<dbReference type="PANTHER" id="PTHR47482:SF5">
    <property type="entry name" value="FAR1 DOMAIN-CONTAINING PROTEIN"/>
    <property type="match status" value="1"/>
</dbReference>
<reference evidence="3 4" key="1">
    <citation type="journal article" date="2010" name="Nature">
        <title>Genome sequencing and analysis of the model grass Brachypodium distachyon.</title>
        <authorList>
            <consortium name="International Brachypodium Initiative"/>
        </authorList>
    </citation>
    <scope>NUCLEOTIDE SEQUENCE [LARGE SCALE GENOMIC DNA]</scope>
    <source>
        <strain evidence="3">Bd21</strain>
        <strain evidence="4">cv. Bd21</strain>
    </source>
</reference>
<dbReference type="Proteomes" id="UP000008810">
    <property type="component" value="Chromosome 1"/>
</dbReference>
<keyword evidence="5" id="KW-1185">Reference proteome</keyword>
<dbReference type="InterPro" id="IPR004330">
    <property type="entry name" value="FAR1_DNA_bnd_dom"/>
</dbReference>
<feature type="domain" description="FAR1" evidence="1">
    <location>
        <begin position="83"/>
        <end position="162"/>
    </location>
</feature>
<dbReference type="EnsemblPlants" id="KQK17191">
    <property type="protein sequence ID" value="KQK17191"/>
    <property type="gene ID" value="BRADI_1g32951v3"/>
</dbReference>
<dbReference type="ExpressionAtlas" id="A0A0Q3H2T0">
    <property type="expression patterns" value="baseline"/>
</dbReference>
<dbReference type="STRING" id="15368.A0A0Q3H2T0"/>
<feature type="domain" description="MULE transposase" evidence="2">
    <location>
        <begin position="284"/>
        <end position="368"/>
    </location>
</feature>
<gene>
    <name evidence="4" type="primary">LOC100828746</name>
    <name evidence="3" type="ORF">BRADI_1g32951v3</name>
</gene>
<proteinExistence type="predicted"/>
<evidence type="ECO:0000313" key="4">
    <source>
        <dbReference type="EnsemblPlants" id="KQK17191"/>
    </source>
</evidence>
<dbReference type="EMBL" id="CM000880">
    <property type="protein sequence ID" value="KQK17191.1"/>
    <property type="molecule type" value="Genomic_DNA"/>
</dbReference>
<dbReference type="OrthoDB" id="682959at2759"/>
<reference evidence="4" key="3">
    <citation type="submission" date="2018-08" db="UniProtKB">
        <authorList>
            <consortium name="EnsemblPlants"/>
        </authorList>
    </citation>
    <scope>IDENTIFICATION</scope>
    <source>
        <strain evidence="4">cv. Bd21</strain>
    </source>
</reference>
<dbReference type="GeneID" id="100828746"/>
<dbReference type="Gramene" id="KQK17193">
    <property type="protein sequence ID" value="KQK17193"/>
    <property type="gene ID" value="BRADI_1g32951v3"/>
</dbReference>
<dbReference type="AlphaFoldDB" id="A0A0Q3H2T0"/>
<dbReference type="KEGG" id="bdi:100828746"/>
<dbReference type="InterPro" id="IPR018289">
    <property type="entry name" value="MULE_transposase_dom"/>
</dbReference>
<evidence type="ECO:0000313" key="3">
    <source>
        <dbReference type="EMBL" id="KQK17191.1"/>
    </source>
</evidence>
<evidence type="ECO:0000259" key="2">
    <source>
        <dbReference type="Pfam" id="PF10551"/>
    </source>
</evidence>
<accession>A0A0Q3H2T0</accession>
<reference evidence="3" key="2">
    <citation type="submission" date="2017-06" db="EMBL/GenBank/DDBJ databases">
        <title>WGS assembly of Brachypodium distachyon.</title>
        <authorList>
            <consortium name="The International Brachypodium Initiative"/>
            <person name="Lucas S."/>
            <person name="Harmon-Smith M."/>
            <person name="Lail K."/>
            <person name="Tice H."/>
            <person name="Grimwood J."/>
            <person name="Bruce D."/>
            <person name="Barry K."/>
            <person name="Shu S."/>
            <person name="Lindquist E."/>
            <person name="Wang M."/>
            <person name="Pitluck S."/>
            <person name="Vogel J.P."/>
            <person name="Garvin D.F."/>
            <person name="Mockler T.C."/>
            <person name="Schmutz J."/>
            <person name="Rokhsar D."/>
            <person name="Bevan M.W."/>
        </authorList>
    </citation>
    <scope>NUCLEOTIDE SEQUENCE</scope>
    <source>
        <strain evidence="3">Bd21</strain>
    </source>
</reference>
<sequence>MNNGVCHAETSMKFPPREGVMKINSEGWTCRVRIGVAPDEREINPERISALENSIKNYAERKSNTVVNPMVGTSFDSLEDAYDFYNLYSWEVGFGIRYAKCRLNVHRKKCMQEIVCGCAGKPLHENSRSARCGCPALIRLLRSEDKGWYICEHRDQHNHELSKTCGEKLHWQSHRHMDRYTKQLVKQLWENNINLGKVYSIIGSFFGSMDRIPFTKRSLKTLCGKISREQSDNDAAKTLDVFSKMLKADPDFKYTVQVDDDSRIKNLMWTSGKSMDQYICFGDVITFDTTYQTNLYDMPFGLFVAVNNHFQSIILGGVLMRDEKVESFKWVFVEFMWMIGGKDRHPKAILTDQARMEVAIAEVLPNTKTVGASGMCSKRL</sequence>
<evidence type="ECO:0000259" key="1">
    <source>
        <dbReference type="Pfam" id="PF03101"/>
    </source>
</evidence>
<dbReference type="EnsemblPlants" id="KQK17193">
    <property type="protein sequence ID" value="KQK17193"/>
    <property type="gene ID" value="BRADI_1g32951v3"/>
</dbReference>
<name>A0A0Q3H2T0_BRADI</name>
<evidence type="ECO:0008006" key="6">
    <source>
        <dbReference type="Google" id="ProtNLM"/>
    </source>
</evidence>
<dbReference type="RefSeq" id="XP_024313565.1">
    <property type="nucleotide sequence ID" value="XM_024457797.1"/>
</dbReference>
<dbReference type="Pfam" id="PF03101">
    <property type="entry name" value="FAR1"/>
    <property type="match status" value="1"/>
</dbReference>
<evidence type="ECO:0000313" key="5">
    <source>
        <dbReference type="Proteomes" id="UP000008810"/>
    </source>
</evidence>
<dbReference type="Gramene" id="KQK17191">
    <property type="protein sequence ID" value="KQK17191"/>
    <property type="gene ID" value="BRADI_1g32951v3"/>
</dbReference>